<feature type="domain" description="DUF6788" evidence="2">
    <location>
        <begin position="41"/>
        <end position="79"/>
    </location>
</feature>
<name>A0A8J7F740_9CYAN</name>
<dbReference type="InterPro" id="IPR046738">
    <property type="entry name" value="DUF6788"/>
</dbReference>
<keyword evidence="1" id="KW-0175">Coiled coil</keyword>
<dbReference type="Proteomes" id="UP000620559">
    <property type="component" value="Unassembled WGS sequence"/>
</dbReference>
<reference evidence="3" key="1">
    <citation type="submission" date="2020-10" db="EMBL/GenBank/DDBJ databases">
        <authorList>
            <person name="Castelo-Branco R."/>
            <person name="Eusebio N."/>
            <person name="Adriana R."/>
            <person name="Vieira A."/>
            <person name="Brugerolle De Fraissinette N."/>
            <person name="Rezende De Castro R."/>
            <person name="Schneider M.P."/>
            <person name="Vasconcelos V."/>
            <person name="Leao P.N."/>
        </authorList>
    </citation>
    <scope>NUCLEOTIDE SEQUENCE</scope>
    <source>
        <strain evidence="3">LEGE 06105</strain>
    </source>
</reference>
<proteinExistence type="predicted"/>
<organism evidence="3 4">
    <name type="scientific">Plectonema cf. radiosum LEGE 06105</name>
    <dbReference type="NCBI Taxonomy" id="945769"/>
    <lineage>
        <taxon>Bacteria</taxon>
        <taxon>Bacillati</taxon>
        <taxon>Cyanobacteriota</taxon>
        <taxon>Cyanophyceae</taxon>
        <taxon>Oscillatoriophycideae</taxon>
        <taxon>Oscillatoriales</taxon>
        <taxon>Microcoleaceae</taxon>
        <taxon>Plectonema</taxon>
    </lineage>
</organism>
<keyword evidence="4" id="KW-1185">Reference proteome</keyword>
<protein>
    <recommendedName>
        <fullName evidence="2">DUF6788 domain-containing protein</fullName>
    </recommendedName>
</protein>
<sequence>MTKKQVPVVESGKLESGIRVGSKNWYKELENLDSFRYVPSSDNAPFTVRREKGGGQADYWYAYRKVSGKLHKKYIGKASSLKTERLEEIAVQLNVPPEPRKEKQVTYTNSVTSDELERLQHRVKELEVQLLEASKKQNP</sequence>
<evidence type="ECO:0000313" key="4">
    <source>
        <dbReference type="Proteomes" id="UP000620559"/>
    </source>
</evidence>
<dbReference type="EMBL" id="JADEWL010000188">
    <property type="protein sequence ID" value="MBE9216660.1"/>
    <property type="molecule type" value="Genomic_DNA"/>
</dbReference>
<dbReference type="Pfam" id="PF20586">
    <property type="entry name" value="DUF6788"/>
    <property type="match status" value="1"/>
</dbReference>
<dbReference type="AlphaFoldDB" id="A0A8J7F740"/>
<feature type="coiled-coil region" evidence="1">
    <location>
        <begin position="109"/>
        <end position="136"/>
    </location>
</feature>
<evidence type="ECO:0000313" key="3">
    <source>
        <dbReference type="EMBL" id="MBE9216660.1"/>
    </source>
</evidence>
<comment type="caution">
    <text evidence="3">The sequence shown here is derived from an EMBL/GenBank/DDBJ whole genome shotgun (WGS) entry which is preliminary data.</text>
</comment>
<dbReference type="RefSeq" id="WP_193925354.1">
    <property type="nucleotide sequence ID" value="NZ_JADEWL010000188.1"/>
</dbReference>
<evidence type="ECO:0000259" key="2">
    <source>
        <dbReference type="Pfam" id="PF20586"/>
    </source>
</evidence>
<evidence type="ECO:0000256" key="1">
    <source>
        <dbReference type="SAM" id="Coils"/>
    </source>
</evidence>
<accession>A0A8J7F740</accession>
<gene>
    <name evidence="3" type="ORF">IQ247_29045</name>
</gene>